<organism evidence="1 2">
    <name type="scientific">Brucella rhizosphaerae</name>
    <dbReference type="NCBI Taxonomy" id="571254"/>
    <lineage>
        <taxon>Bacteria</taxon>
        <taxon>Pseudomonadati</taxon>
        <taxon>Pseudomonadota</taxon>
        <taxon>Alphaproteobacteria</taxon>
        <taxon>Hyphomicrobiales</taxon>
        <taxon>Brucellaceae</taxon>
        <taxon>Brucella/Ochrobactrum group</taxon>
        <taxon>Brucella</taxon>
    </lineage>
</organism>
<dbReference type="EMBL" id="NNRK01000020">
    <property type="protein sequence ID" value="OYR17223.1"/>
    <property type="molecule type" value="Genomic_DNA"/>
</dbReference>
<sequence length="48" mass="5355">MELVAQLFKPWIVSLDETGRATEKPTRLPQQGFAEQLVCLVVGTGRLK</sequence>
<reference evidence="1 2" key="1">
    <citation type="submission" date="2017-07" db="EMBL/GenBank/DDBJ databases">
        <title>Phylogenetic study on the rhizospheric bacterium Ochrobactrum sp. A44.</title>
        <authorList>
            <person name="Krzyzanowska D.M."/>
            <person name="Ossowicki A."/>
            <person name="Rajewska M."/>
            <person name="Maciag T."/>
            <person name="Kaczynski Z."/>
            <person name="Czerwicka M."/>
            <person name="Jafra S."/>
        </authorList>
    </citation>
    <scope>NUCLEOTIDE SEQUENCE [LARGE SCALE GENOMIC DNA]</scope>
    <source>
        <strain evidence="1 2">PR17</strain>
    </source>
</reference>
<comment type="caution">
    <text evidence="1">The sequence shown here is derived from an EMBL/GenBank/DDBJ whole genome shotgun (WGS) entry which is preliminary data.</text>
</comment>
<gene>
    <name evidence="1" type="ORF">CEV32_4062</name>
</gene>
<evidence type="ECO:0000313" key="1">
    <source>
        <dbReference type="EMBL" id="OYR17223.1"/>
    </source>
</evidence>
<name>A0A256FQX2_9HYPH</name>
<evidence type="ECO:0000313" key="2">
    <source>
        <dbReference type="Proteomes" id="UP000216345"/>
    </source>
</evidence>
<protein>
    <submittedName>
        <fullName evidence="1">Uncharacterized protein</fullName>
    </submittedName>
</protein>
<keyword evidence="2" id="KW-1185">Reference proteome</keyword>
<dbReference type="Proteomes" id="UP000216345">
    <property type="component" value="Unassembled WGS sequence"/>
</dbReference>
<accession>A0A256FQX2</accession>
<dbReference type="AlphaFoldDB" id="A0A256FQX2"/>
<proteinExistence type="predicted"/>